<evidence type="ECO:0000313" key="3">
    <source>
        <dbReference type="Proteomes" id="UP000799770"/>
    </source>
</evidence>
<gene>
    <name evidence="2" type="ORF">BDV96DRAFT_640980</name>
</gene>
<evidence type="ECO:0000256" key="1">
    <source>
        <dbReference type="SAM" id="MobiDB-lite"/>
    </source>
</evidence>
<organism evidence="2 3">
    <name type="scientific">Lophiotrema nucula</name>
    <dbReference type="NCBI Taxonomy" id="690887"/>
    <lineage>
        <taxon>Eukaryota</taxon>
        <taxon>Fungi</taxon>
        <taxon>Dikarya</taxon>
        <taxon>Ascomycota</taxon>
        <taxon>Pezizomycotina</taxon>
        <taxon>Dothideomycetes</taxon>
        <taxon>Pleosporomycetidae</taxon>
        <taxon>Pleosporales</taxon>
        <taxon>Lophiotremataceae</taxon>
        <taxon>Lophiotrema</taxon>
    </lineage>
</organism>
<feature type="compositionally biased region" description="Pro residues" evidence="1">
    <location>
        <begin position="45"/>
        <end position="59"/>
    </location>
</feature>
<dbReference type="Proteomes" id="UP000799770">
    <property type="component" value="Unassembled WGS sequence"/>
</dbReference>
<feature type="region of interest" description="Disordered" evidence="1">
    <location>
        <begin position="1"/>
        <end position="59"/>
    </location>
</feature>
<dbReference type="AlphaFoldDB" id="A0A6A5ZQR7"/>
<reference evidence="2" key="1">
    <citation type="journal article" date="2020" name="Stud. Mycol.">
        <title>101 Dothideomycetes genomes: a test case for predicting lifestyles and emergence of pathogens.</title>
        <authorList>
            <person name="Haridas S."/>
            <person name="Albert R."/>
            <person name="Binder M."/>
            <person name="Bloem J."/>
            <person name="Labutti K."/>
            <person name="Salamov A."/>
            <person name="Andreopoulos B."/>
            <person name="Baker S."/>
            <person name="Barry K."/>
            <person name="Bills G."/>
            <person name="Bluhm B."/>
            <person name="Cannon C."/>
            <person name="Castanera R."/>
            <person name="Culley D."/>
            <person name="Daum C."/>
            <person name="Ezra D."/>
            <person name="Gonzalez J."/>
            <person name="Henrissat B."/>
            <person name="Kuo A."/>
            <person name="Liang C."/>
            <person name="Lipzen A."/>
            <person name="Lutzoni F."/>
            <person name="Magnuson J."/>
            <person name="Mondo S."/>
            <person name="Nolan M."/>
            <person name="Ohm R."/>
            <person name="Pangilinan J."/>
            <person name="Park H.-J."/>
            <person name="Ramirez L."/>
            <person name="Alfaro M."/>
            <person name="Sun H."/>
            <person name="Tritt A."/>
            <person name="Yoshinaga Y."/>
            <person name="Zwiers L.-H."/>
            <person name="Turgeon B."/>
            <person name="Goodwin S."/>
            <person name="Spatafora J."/>
            <person name="Crous P."/>
            <person name="Grigoriev I."/>
        </authorList>
    </citation>
    <scope>NUCLEOTIDE SEQUENCE</scope>
    <source>
        <strain evidence="2">CBS 627.86</strain>
    </source>
</reference>
<dbReference type="EMBL" id="ML977312">
    <property type="protein sequence ID" value="KAF2121596.1"/>
    <property type="molecule type" value="Genomic_DNA"/>
</dbReference>
<evidence type="ECO:0000313" key="2">
    <source>
        <dbReference type="EMBL" id="KAF2121596.1"/>
    </source>
</evidence>
<protein>
    <submittedName>
        <fullName evidence="2">Uncharacterized protein</fullName>
    </submittedName>
</protein>
<proteinExistence type="predicted"/>
<name>A0A6A5ZQR7_9PLEO</name>
<sequence>MSSQSPQRRPIQPYYVPGAPTTLPPARTAHPPVLTLSEMPSHQSEPPPIQTVPNPPMPPPPTDLQATRVALPNVARGSKPELRVDQVGNKQVMMHNCGKRTLNPLLMRFGENPHTSPFKDMSAQDLGAYLHDQQCRYHYDPKFRARVDSKGSESPCLMGADAGNTKIKIEEDDEATLVELDNEKTDILVPGKPGKRGRRSRERSRAPSPEPAGKKIKLEPIKPDFIKSTSQSSFQSSNGVVIEVIAQTGAASKMPAIPVASKVSSAFHQDSTRTQPSAVIYRPYQNSNLTTASTEPPFRLAVPLNGSVLLLPNNVVTYEYRIFALEENLRIIKKLLVQDVTSAASPNTPSVFEATYDALANPVQVAPVSRHVQRLLYSCLSQKLALEEAKKAGSKVKTVNSAIRTLKGKYDSGLVSLRDALADHLPVETTNKRKEADAIINDVMEEEYEEMEELGA</sequence>
<feature type="region of interest" description="Disordered" evidence="1">
    <location>
        <begin position="180"/>
        <end position="215"/>
    </location>
</feature>
<accession>A0A6A5ZQR7</accession>
<feature type="compositionally biased region" description="Basic residues" evidence="1">
    <location>
        <begin position="193"/>
        <end position="202"/>
    </location>
</feature>
<keyword evidence="3" id="KW-1185">Reference proteome</keyword>